<dbReference type="GO" id="GO:0006506">
    <property type="term" value="P:GPI anchor biosynthetic process"/>
    <property type="evidence" value="ECO:0007669"/>
    <property type="project" value="TreeGrafter"/>
</dbReference>
<organism evidence="17">
    <name type="scientific">Daphnia sinensis</name>
    <dbReference type="NCBI Taxonomy" id="1820382"/>
    <lineage>
        <taxon>Eukaryota</taxon>
        <taxon>Metazoa</taxon>
        <taxon>Ecdysozoa</taxon>
        <taxon>Arthropoda</taxon>
        <taxon>Crustacea</taxon>
        <taxon>Branchiopoda</taxon>
        <taxon>Diplostraca</taxon>
        <taxon>Cladocera</taxon>
        <taxon>Anomopoda</taxon>
        <taxon>Daphniidae</taxon>
        <taxon>Daphnia</taxon>
        <taxon>Daphnia similis group</taxon>
    </lineage>
</organism>
<dbReference type="PANTHER" id="PTHR43398">
    <property type="entry name" value="DOLICHOL-PHOSPHATE MANNOSYLTRANSFERASE SUBUNIT 1"/>
    <property type="match status" value="1"/>
</dbReference>
<comment type="cofactor">
    <cofactor evidence="2">
        <name>Mn(2+)</name>
        <dbReference type="ChEBI" id="CHEBI:29035"/>
    </cofactor>
</comment>
<evidence type="ECO:0000256" key="2">
    <source>
        <dbReference type="ARBA" id="ARBA00001936"/>
    </source>
</evidence>
<dbReference type="CDD" id="cd06442">
    <property type="entry name" value="DPM1_like"/>
    <property type="match status" value="1"/>
</dbReference>
<evidence type="ECO:0000256" key="14">
    <source>
        <dbReference type="ARBA" id="ARBA00023211"/>
    </source>
</evidence>
<dbReference type="GO" id="GO:0046872">
    <property type="term" value="F:metal ion binding"/>
    <property type="evidence" value="ECO:0007669"/>
    <property type="project" value="UniProtKB-KW"/>
</dbReference>
<comment type="function">
    <text evidence="15">Transfers mannose from GDP-mannose to dolichol monophosphate to form dolichol phosphate mannose (Dol-P-Man) which is the mannosyl donor in pathways leading to N-glycosylation, glycosyl phosphatidylinositol membrane anchoring, and O-mannosylation of proteins.</text>
</comment>
<evidence type="ECO:0000313" key="17">
    <source>
        <dbReference type="EMBL" id="SVE91329.1"/>
    </source>
</evidence>
<comment type="cofactor">
    <cofactor evidence="1">
        <name>Ca(2+)</name>
        <dbReference type="ChEBI" id="CHEBI:29108"/>
    </cofactor>
</comment>
<evidence type="ECO:0000256" key="6">
    <source>
        <dbReference type="ARBA" id="ARBA00006739"/>
    </source>
</evidence>
<keyword evidence="10 15" id="KW-0808">Transferase</keyword>
<dbReference type="EMBL" id="LR021710">
    <property type="protein sequence ID" value="SVE91329.1"/>
    <property type="molecule type" value="mRNA"/>
</dbReference>
<evidence type="ECO:0000256" key="11">
    <source>
        <dbReference type="ARBA" id="ARBA00022723"/>
    </source>
</evidence>
<evidence type="ECO:0000256" key="1">
    <source>
        <dbReference type="ARBA" id="ARBA00001913"/>
    </source>
</evidence>
<comment type="pathway">
    <text evidence="5 15">Protein modification; protein glycosylation.</text>
</comment>
<dbReference type="InterPro" id="IPR039528">
    <property type="entry name" value="DPM1-like"/>
</dbReference>
<evidence type="ECO:0000256" key="4">
    <source>
        <dbReference type="ARBA" id="ARBA00004240"/>
    </source>
</evidence>
<gene>
    <name evidence="17" type="primary">EOG090X0B9X</name>
</gene>
<proteinExistence type="evidence at transcript level"/>
<evidence type="ECO:0000256" key="3">
    <source>
        <dbReference type="ARBA" id="ARBA00001946"/>
    </source>
</evidence>
<dbReference type="GO" id="GO:0004582">
    <property type="term" value="F:dolichyl-phosphate beta-D-mannosyltransferase activity"/>
    <property type="evidence" value="ECO:0007669"/>
    <property type="project" value="UniProtKB-UniRule"/>
</dbReference>
<keyword evidence="13" id="KW-0460">Magnesium</keyword>
<evidence type="ECO:0000256" key="7">
    <source>
        <dbReference type="ARBA" id="ARBA00012704"/>
    </source>
</evidence>
<dbReference type="GO" id="GO:0005789">
    <property type="term" value="C:endoplasmic reticulum membrane"/>
    <property type="evidence" value="ECO:0007669"/>
    <property type="project" value="TreeGrafter"/>
</dbReference>
<comment type="subunit">
    <text evidence="15">Component of the dolichol-phosphate mannose (DPM) synthase complex.</text>
</comment>
<reference evidence="17" key="1">
    <citation type="submission" date="2018-08" db="EMBL/GenBank/DDBJ databases">
        <authorList>
            <person name="Cornetti L."/>
        </authorList>
    </citation>
    <scope>NUCLEOTIDE SEQUENCE</scope>
    <source>
        <strain evidence="17">RU-SZB3</strain>
    </source>
</reference>
<evidence type="ECO:0000256" key="8">
    <source>
        <dbReference type="ARBA" id="ARBA00014858"/>
    </source>
</evidence>
<feature type="domain" description="Glycosyltransferase 2-like" evidence="16">
    <location>
        <begin position="8"/>
        <end position="178"/>
    </location>
</feature>
<accession>A0A4Y7NDT9</accession>
<keyword evidence="12 15" id="KW-0256">Endoplasmic reticulum</keyword>
<evidence type="ECO:0000256" key="12">
    <source>
        <dbReference type="ARBA" id="ARBA00022824"/>
    </source>
</evidence>
<evidence type="ECO:0000256" key="5">
    <source>
        <dbReference type="ARBA" id="ARBA00004922"/>
    </source>
</evidence>
<comment type="catalytic activity">
    <reaction evidence="15">
        <text>a di-trans,poly-cis-dolichyl phosphate + GDP-alpha-D-mannose = a di-trans,poly-cis-dolichyl beta-D-mannosyl phosphate + GDP</text>
        <dbReference type="Rhea" id="RHEA:21184"/>
        <dbReference type="Rhea" id="RHEA-COMP:19498"/>
        <dbReference type="Rhea" id="RHEA-COMP:19501"/>
        <dbReference type="ChEBI" id="CHEBI:57527"/>
        <dbReference type="ChEBI" id="CHEBI:57683"/>
        <dbReference type="ChEBI" id="CHEBI:58189"/>
        <dbReference type="ChEBI" id="CHEBI:58211"/>
    </reaction>
</comment>
<protein>
    <recommendedName>
        <fullName evidence="8 15">Dolichol-phosphate mannosyltransferase subunit 1</fullName>
        <ecNumber evidence="7 15">2.4.1.83</ecNumber>
    </recommendedName>
</protein>
<dbReference type="SUPFAM" id="SSF53448">
    <property type="entry name" value="Nucleotide-diphospho-sugar transferases"/>
    <property type="match status" value="1"/>
</dbReference>
<keyword evidence="9 15" id="KW-0328">Glycosyltransferase</keyword>
<evidence type="ECO:0000256" key="9">
    <source>
        <dbReference type="ARBA" id="ARBA00022676"/>
    </source>
</evidence>
<evidence type="ECO:0000256" key="15">
    <source>
        <dbReference type="RuleBase" id="RU365083"/>
    </source>
</evidence>
<evidence type="ECO:0000259" key="16">
    <source>
        <dbReference type="Pfam" id="PF00535"/>
    </source>
</evidence>
<comment type="subcellular location">
    <subcellularLocation>
        <location evidence="4 15">Endoplasmic reticulum</location>
    </subcellularLocation>
</comment>
<dbReference type="Gene3D" id="3.90.550.10">
    <property type="entry name" value="Spore Coat Polysaccharide Biosynthesis Protein SpsA, Chain A"/>
    <property type="match status" value="1"/>
</dbReference>
<dbReference type="AlphaFoldDB" id="A0A4Y7NDT9"/>
<dbReference type="PANTHER" id="PTHR43398:SF1">
    <property type="entry name" value="DOLICHOL-PHOSPHATE MANNOSYLTRANSFERASE SUBUNIT 1"/>
    <property type="match status" value="1"/>
</dbReference>
<name>A0A4Y7NDT9_9CRUS</name>
<evidence type="ECO:0000256" key="10">
    <source>
        <dbReference type="ARBA" id="ARBA00022679"/>
    </source>
</evidence>
<dbReference type="InterPro" id="IPR001173">
    <property type="entry name" value="Glyco_trans_2-like"/>
</dbReference>
<evidence type="ECO:0000256" key="13">
    <source>
        <dbReference type="ARBA" id="ARBA00022842"/>
    </source>
</evidence>
<keyword evidence="14" id="KW-0464">Manganese</keyword>
<dbReference type="GO" id="GO:0006488">
    <property type="term" value="P:dolichol-linked oligosaccharide biosynthetic process"/>
    <property type="evidence" value="ECO:0007669"/>
    <property type="project" value="TreeGrafter"/>
</dbReference>
<comment type="cofactor">
    <cofactor evidence="3">
        <name>Mg(2+)</name>
        <dbReference type="ChEBI" id="CHEBI:18420"/>
    </cofactor>
</comment>
<sequence length="240" mass="27218">MERKDKYSVLLPTYNEKDNLPIIIWLLVKAFTESGDDFEIIVIDDGSPDGTLDVAKQLQTIYGDKKIVLRPREKKLGLGTAYIHGIKHATGNFVVIMDADLSHHPKFIKEFIRKQKEKDYDLVSGTRYSGNGGVYGWDLKRKIISRGANYVTQVLLRPGASDLTGSFRLYKKEVLEKLVQSCKSKGYVFQMEMIIRARQFGFTIGEVPISFVDRVYGESKLGGNEIFQFAEGLLYLFATT</sequence>
<dbReference type="InterPro" id="IPR029044">
    <property type="entry name" value="Nucleotide-diphossugar_trans"/>
</dbReference>
<dbReference type="FunFam" id="3.90.550.10:FF:000036">
    <property type="entry name" value="Dolichol-phosphate mannosyltransferase subunit 1"/>
    <property type="match status" value="1"/>
</dbReference>
<comment type="similarity">
    <text evidence="6 15">Belongs to the glycosyltransferase 2 family.</text>
</comment>
<dbReference type="EC" id="2.4.1.83" evidence="7 15"/>
<dbReference type="GO" id="GO:0035269">
    <property type="term" value="P:protein O-linked glycosylation via mannose"/>
    <property type="evidence" value="ECO:0007669"/>
    <property type="project" value="TreeGrafter"/>
</dbReference>
<dbReference type="Pfam" id="PF00535">
    <property type="entry name" value="Glycos_transf_2"/>
    <property type="match status" value="1"/>
</dbReference>
<keyword evidence="11" id="KW-0479">Metal-binding</keyword>
<dbReference type="UniPathway" id="UPA00378"/>